<evidence type="ECO:0000313" key="4">
    <source>
        <dbReference type="Proteomes" id="UP000501602"/>
    </source>
</evidence>
<feature type="chain" id="PRO_5026110994" evidence="1">
    <location>
        <begin position="23"/>
        <end position="399"/>
    </location>
</feature>
<evidence type="ECO:0000256" key="1">
    <source>
        <dbReference type="SAM" id="SignalP"/>
    </source>
</evidence>
<sequence>MNKNTAIKLLPALMLVPLSVSAQVTSFADAISAGEVNLDMRWRYEHVDQDNDLKDADASTIRTRLTLSTGEYRGLSGLLEFEDSREAFVDDYNDGLGSNPRYSTVADPETTELDQLYLRYKYEQFRATVGRQVLVRDNQRFIGHVGWRQDRQTFDAVELHWQASHNINVAYAYIDQRNRIFADDRDVDAQDHLFNADIGTDVGKLSGYVYLLEEDDSPNESETYGIRLAGDAEADKLTLRYAIEYAMQDADNANGSFDTDYYLFEGGVGWRGITITGGLEVLGSDGGDYGFSTPLATLHKFNGWADQFLSTPDQGIEDYYIGASGQVLKGTWNVVYHRFDADKSTRRIDDLGDEWDFSYAIKFYQHYAAGAKYAMYSEGDSEANKVDTDKFWIWLSANF</sequence>
<dbReference type="Gene3D" id="2.40.160.10">
    <property type="entry name" value="Porin"/>
    <property type="match status" value="1"/>
</dbReference>
<dbReference type="AlphaFoldDB" id="A0A6H1UAK7"/>
<dbReference type="EMBL" id="CP051180">
    <property type="protein sequence ID" value="QIZ76097.1"/>
    <property type="molecule type" value="Genomic_DNA"/>
</dbReference>
<keyword evidence="4" id="KW-1185">Reference proteome</keyword>
<gene>
    <name evidence="3" type="ORF">HER31_03850</name>
</gene>
<dbReference type="RefSeq" id="WP_168659357.1">
    <property type="nucleotide sequence ID" value="NZ_CP051180.1"/>
</dbReference>
<organism evidence="3 4">
    <name type="scientific">Ferrimonas lipolytica</name>
    <dbReference type="NCBI Taxonomy" id="2724191"/>
    <lineage>
        <taxon>Bacteria</taxon>
        <taxon>Pseudomonadati</taxon>
        <taxon>Pseudomonadota</taxon>
        <taxon>Gammaproteobacteria</taxon>
        <taxon>Alteromonadales</taxon>
        <taxon>Ferrimonadaceae</taxon>
        <taxon>Ferrimonas</taxon>
    </lineage>
</organism>
<reference evidence="3 4" key="1">
    <citation type="submission" date="2020-04" db="EMBL/GenBank/DDBJ databases">
        <title>Ferrimonas sp. S7 isolated from sea water.</title>
        <authorList>
            <person name="Bae S.S."/>
            <person name="Baek K."/>
        </authorList>
    </citation>
    <scope>NUCLEOTIDE SEQUENCE [LARGE SCALE GENOMIC DNA]</scope>
    <source>
        <strain evidence="3 4">S7</strain>
    </source>
</reference>
<evidence type="ECO:0000313" key="3">
    <source>
        <dbReference type="EMBL" id="QIZ76097.1"/>
    </source>
</evidence>
<feature type="signal peptide" evidence="1">
    <location>
        <begin position="1"/>
        <end position="22"/>
    </location>
</feature>
<proteinExistence type="predicted"/>
<dbReference type="KEGG" id="fes:HER31_03850"/>
<name>A0A6H1UAK7_9GAMM</name>
<dbReference type="Pfam" id="PF13372">
    <property type="entry name" value="Alginate_exp"/>
    <property type="match status" value="1"/>
</dbReference>
<dbReference type="InterPro" id="IPR023614">
    <property type="entry name" value="Porin_dom_sf"/>
</dbReference>
<accession>A0A6H1UAK7</accession>
<dbReference type="InterPro" id="IPR025388">
    <property type="entry name" value="Alginate_export_dom"/>
</dbReference>
<keyword evidence="1" id="KW-0732">Signal</keyword>
<protein>
    <submittedName>
        <fullName evidence="3">Alginate export family protein</fullName>
    </submittedName>
</protein>
<evidence type="ECO:0000259" key="2">
    <source>
        <dbReference type="Pfam" id="PF13372"/>
    </source>
</evidence>
<feature type="domain" description="Alginate export" evidence="2">
    <location>
        <begin position="37"/>
        <end position="267"/>
    </location>
</feature>
<dbReference type="Proteomes" id="UP000501602">
    <property type="component" value="Chromosome"/>
</dbReference>